<feature type="transmembrane region" description="Helical" evidence="1">
    <location>
        <begin position="95"/>
        <end position="116"/>
    </location>
</feature>
<dbReference type="Proteomes" id="UP001156102">
    <property type="component" value="Unassembled WGS sequence"/>
</dbReference>
<evidence type="ECO:0000313" key="2">
    <source>
        <dbReference type="EMBL" id="MCP8970195.1"/>
    </source>
</evidence>
<name>A0AA42BQD7_9BACI</name>
<keyword evidence="3" id="KW-1185">Reference proteome</keyword>
<gene>
    <name evidence="2" type="ORF">NK662_16870</name>
</gene>
<keyword evidence="1" id="KW-1133">Transmembrane helix</keyword>
<keyword evidence="1" id="KW-0812">Transmembrane</keyword>
<feature type="transmembrane region" description="Helical" evidence="1">
    <location>
        <begin position="68"/>
        <end position="89"/>
    </location>
</feature>
<dbReference type="AlphaFoldDB" id="A0AA42BQD7"/>
<comment type="caution">
    <text evidence="2">The sequence shown here is derived from an EMBL/GenBank/DDBJ whole genome shotgun (WGS) entry which is preliminary data.</text>
</comment>
<reference evidence="2" key="1">
    <citation type="submission" date="2022-07" db="EMBL/GenBank/DDBJ databases">
        <authorList>
            <person name="Li W.-J."/>
            <person name="Deng Q.-Q."/>
        </authorList>
    </citation>
    <scope>NUCLEOTIDE SEQUENCE</scope>
    <source>
        <strain evidence="2">SYSU M60031</strain>
    </source>
</reference>
<proteinExistence type="predicted"/>
<dbReference type="RefSeq" id="WP_254760114.1">
    <property type="nucleotide sequence ID" value="NZ_JANCLT010000010.1"/>
</dbReference>
<evidence type="ECO:0000313" key="3">
    <source>
        <dbReference type="Proteomes" id="UP001156102"/>
    </source>
</evidence>
<dbReference type="SUPFAM" id="SSF81442">
    <property type="entry name" value="Cytochrome c oxidase subunit I-like"/>
    <property type="match status" value="1"/>
</dbReference>
<dbReference type="Gene3D" id="1.20.210.10">
    <property type="entry name" value="Cytochrome c oxidase-like, subunit I domain"/>
    <property type="match status" value="1"/>
</dbReference>
<evidence type="ECO:0000256" key="1">
    <source>
        <dbReference type="SAM" id="Phobius"/>
    </source>
</evidence>
<accession>A0AA42BQD7</accession>
<feature type="transmembrane region" description="Helical" evidence="1">
    <location>
        <begin position="36"/>
        <end position="56"/>
    </location>
</feature>
<keyword evidence="1" id="KW-0472">Membrane</keyword>
<dbReference type="EMBL" id="JANCLT010000010">
    <property type="protein sequence ID" value="MCP8970195.1"/>
    <property type="molecule type" value="Genomic_DNA"/>
</dbReference>
<sequence length="136" mass="14484">MGVRFIKISVLYFVLGVCIGMGMSMTHQFALTPVHVHINLLGWTALTLAGIIYHLFPQAGASKLAKVHFWLHNVGLPFMMIGLAVQLLAGVEMVPLIALGGTMVVAGVIVFAVNVFKRVQAPAVDAAAGEEQSPSM</sequence>
<dbReference type="InterPro" id="IPR036927">
    <property type="entry name" value="Cyt_c_oxase-like_su1_sf"/>
</dbReference>
<protein>
    <submittedName>
        <fullName evidence="2">Cytochrome-c oxidase</fullName>
    </submittedName>
</protein>
<feature type="transmembrane region" description="Helical" evidence="1">
    <location>
        <begin position="12"/>
        <end position="30"/>
    </location>
</feature>
<organism evidence="2 3">
    <name type="scientific">Ectobacillus ponti</name>
    <dbReference type="NCBI Taxonomy" id="2961894"/>
    <lineage>
        <taxon>Bacteria</taxon>
        <taxon>Bacillati</taxon>
        <taxon>Bacillota</taxon>
        <taxon>Bacilli</taxon>
        <taxon>Bacillales</taxon>
        <taxon>Bacillaceae</taxon>
        <taxon>Ectobacillus</taxon>
    </lineage>
</organism>